<protein>
    <submittedName>
        <fullName evidence="1">Serine/threonine-protein kinase SMG1</fullName>
    </submittedName>
</protein>
<evidence type="ECO:0000313" key="1">
    <source>
        <dbReference type="EMBL" id="GFS05456.1"/>
    </source>
</evidence>
<evidence type="ECO:0000313" key="2">
    <source>
        <dbReference type="Proteomes" id="UP000762676"/>
    </source>
</evidence>
<accession>A0AAV4I8L9</accession>
<keyword evidence="2" id="KW-1185">Reference proteome</keyword>
<gene>
    <name evidence="1" type="ORF">ElyMa_004681700</name>
</gene>
<dbReference type="AlphaFoldDB" id="A0AAV4I8L9"/>
<keyword evidence="1" id="KW-0808">Transferase</keyword>
<dbReference type="GO" id="GO:0016301">
    <property type="term" value="F:kinase activity"/>
    <property type="evidence" value="ECO:0007669"/>
    <property type="project" value="UniProtKB-KW"/>
</dbReference>
<organism evidence="1 2">
    <name type="scientific">Elysia marginata</name>
    <dbReference type="NCBI Taxonomy" id="1093978"/>
    <lineage>
        <taxon>Eukaryota</taxon>
        <taxon>Metazoa</taxon>
        <taxon>Spiralia</taxon>
        <taxon>Lophotrochozoa</taxon>
        <taxon>Mollusca</taxon>
        <taxon>Gastropoda</taxon>
        <taxon>Heterobranchia</taxon>
        <taxon>Euthyneura</taxon>
        <taxon>Panpulmonata</taxon>
        <taxon>Sacoglossa</taxon>
        <taxon>Placobranchoidea</taxon>
        <taxon>Plakobranchidae</taxon>
        <taxon>Elysia</taxon>
    </lineage>
</organism>
<dbReference type="EMBL" id="BMAT01009393">
    <property type="protein sequence ID" value="GFS05456.1"/>
    <property type="molecule type" value="Genomic_DNA"/>
</dbReference>
<keyword evidence="1" id="KW-0418">Kinase</keyword>
<proteinExistence type="predicted"/>
<sequence>MVWPPVLPSHCLTQLACFVALRKQLESKHNETSLIPLSNELEPAVDDDLSVYSQLMRTIRLQKSLIICDKQDELASQLSRLQLAAATVARKQLNTATAEDILLRQVSTTHAMDTPPESVLSALVCIKPEIGIGDRELAEMLKMQIRLSVLFRTDPSFRFAQYTSVVLIP</sequence>
<reference evidence="1 2" key="1">
    <citation type="journal article" date="2021" name="Elife">
        <title>Chloroplast acquisition without the gene transfer in kleptoplastic sea slugs, Plakobranchus ocellatus.</title>
        <authorList>
            <person name="Maeda T."/>
            <person name="Takahashi S."/>
            <person name="Yoshida T."/>
            <person name="Shimamura S."/>
            <person name="Takaki Y."/>
            <person name="Nagai Y."/>
            <person name="Toyoda A."/>
            <person name="Suzuki Y."/>
            <person name="Arimoto A."/>
            <person name="Ishii H."/>
            <person name="Satoh N."/>
            <person name="Nishiyama T."/>
            <person name="Hasebe M."/>
            <person name="Maruyama T."/>
            <person name="Minagawa J."/>
            <person name="Obokata J."/>
            <person name="Shigenobu S."/>
        </authorList>
    </citation>
    <scope>NUCLEOTIDE SEQUENCE [LARGE SCALE GENOMIC DNA]</scope>
</reference>
<comment type="caution">
    <text evidence="1">The sequence shown here is derived from an EMBL/GenBank/DDBJ whole genome shotgun (WGS) entry which is preliminary data.</text>
</comment>
<name>A0AAV4I8L9_9GAST</name>
<dbReference type="Proteomes" id="UP000762676">
    <property type="component" value="Unassembled WGS sequence"/>
</dbReference>